<organism evidence="4 5">
    <name type="scientific">Apilactobacillus kunkeei</name>
    <dbReference type="NCBI Taxonomy" id="148814"/>
    <lineage>
        <taxon>Bacteria</taxon>
        <taxon>Bacillati</taxon>
        <taxon>Bacillota</taxon>
        <taxon>Bacilli</taxon>
        <taxon>Lactobacillales</taxon>
        <taxon>Lactobacillaceae</taxon>
        <taxon>Apilactobacillus</taxon>
    </lineage>
</organism>
<protein>
    <submittedName>
        <fullName evidence="4">FeS assembly protein SufB</fullName>
    </submittedName>
</protein>
<dbReference type="Pfam" id="PF19295">
    <property type="entry name" value="SufBD_N"/>
    <property type="match status" value="1"/>
</dbReference>
<dbReference type="InterPro" id="IPR000825">
    <property type="entry name" value="SUF_FeS_clus_asmbl_SufBD_core"/>
</dbReference>
<dbReference type="Proteomes" id="UP000037778">
    <property type="component" value="Unassembled WGS sequence"/>
</dbReference>
<dbReference type="InterPro" id="IPR045595">
    <property type="entry name" value="SufBD_N"/>
</dbReference>
<comment type="caution">
    <text evidence="4">The sequence shown here is derived from an EMBL/GenBank/DDBJ whole genome shotgun (WGS) entry which is preliminary data.</text>
</comment>
<evidence type="ECO:0000259" key="2">
    <source>
        <dbReference type="Pfam" id="PF01458"/>
    </source>
</evidence>
<dbReference type="InterPro" id="IPR037284">
    <property type="entry name" value="SUF_FeS_clus_asmbl_SufBD_sf"/>
</dbReference>
<evidence type="ECO:0000256" key="1">
    <source>
        <dbReference type="ARBA" id="ARBA00043967"/>
    </source>
</evidence>
<dbReference type="PANTHER" id="PTHR30508">
    <property type="entry name" value="FES CLUSTER ASSEMBLY PROTEIN SUF"/>
    <property type="match status" value="1"/>
</dbReference>
<gene>
    <name evidence="4" type="ORF">RZ71_04890</name>
</gene>
<sequence length="469" mass="52849">MISIDKSIQHLNDDYQYGFKDDVKPVFSTGDGLTEDIVREISAQKHEPKWMLDIRLNAFKIFQKLPMPDFGPDLSDLDLSKIRYFQRATDSVSRSWDDVPEDIKNTFEKIGVPEAERKYLAGAEAQYESEAVYANIKKEFADMGIIFSDTDTALKEHPDLVKEYFGKLVTPQMNKFAALNTAVWSGGVFLYVPKGVHAKIPIQAFFRINAGRTGQFERTLIIVDEDASVNYVEGCTAPNYSEDSLHAADVEVFVKKNAFCRYTTIQNWSDNVYSLETKRASADENATMEWVDGNLGSKVTMKYPSIDLNGPYANGTMLSIAFASGDIYQDTGCIMRHHAPHTSSNVVSKSICKDGGICNYRGTIRMIEDAHYSKSHIECDTIIMDDDSMSDTIPHNDIYNGDSEIEHEAKVSKISETDLYYLMSRGLSEAQATKMIIMGFIEPFSNQLPMEYAIELNKLIDYQMEDSVG</sequence>
<dbReference type="EMBL" id="JXCY01000001">
    <property type="protein sequence ID" value="KOY77656.1"/>
    <property type="molecule type" value="Genomic_DNA"/>
</dbReference>
<reference evidence="4 5" key="1">
    <citation type="journal article" date="2015" name="Genome Biol. Evol.">
        <title>Functionally Structured Genomes in Lactobacillus kunkeei Colonizing the Honey Crop and Food Products of Honeybees and Stingless Bees.</title>
        <authorList>
            <person name="Tamarit D."/>
            <person name="Ellegaard K.M."/>
            <person name="Wikander J."/>
            <person name="Olofsson T."/>
            <person name="Vasquez A."/>
            <person name="Andersson S.G."/>
        </authorList>
    </citation>
    <scope>NUCLEOTIDE SEQUENCE [LARGE SCALE GENOMIC DNA]</scope>
    <source>
        <strain evidence="4 5">LAko</strain>
    </source>
</reference>
<accession>A0A0M9DE97</accession>
<dbReference type="AlphaFoldDB" id="A0A0M9DE97"/>
<keyword evidence="5" id="KW-1185">Reference proteome</keyword>
<name>A0A0M9DE97_9LACO</name>
<dbReference type="PANTHER" id="PTHR30508:SF1">
    <property type="entry name" value="UPF0051 PROTEIN ABCI8, CHLOROPLASTIC-RELATED"/>
    <property type="match status" value="1"/>
</dbReference>
<feature type="domain" description="SUF system FeS cluster assembly SufBD N-terminal" evidence="3">
    <location>
        <begin position="133"/>
        <end position="203"/>
    </location>
</feature>
<dbReference type="InterPro" id="IPR055346">
    <property type="entry name" value="Fe-S_cluster_assembly_SufBD"/>
</dbReference>
<dbReference type="RefSeq" id="WP_053791259.1">
    <property type="nucleotide sequence ID" value="NZ_JXCY01000001.1"/>
</dbReference>
<dbReference type="PATRIC" id="fig|148814.8.peg.26"/>
<dbReference type="InterPro" id="IPR010231">
    <property type="entry name" value="SUF_FeS_clus_asmbl_SufB"/>
</dbReference>
<comment type="similarity">
    <text evidence="1">Belongs to the iron-sulfur cluster assembly SufBD family.</text>
</comment>
<dbReference type="Pfam" id="PF01458">
    <property type="entry name" value="SUFBD_core"/>
    <property type="match status" value="1"/>
</dbReference>
<feature type="domain" description="SUF system FeS cluster assembly SufBD core" evidence="2">
    <location>
        <begin position="206"/>
        <end position="440"/>
    </location>
</feature>
<evidence type="ECO:0000259" key="3">
    <source>
        <dbReference type="Pfam" id="PF19295"/>
    </source>
</evidence>
<evidence type="ECO:0000313" key="4">
    <source>
        <dbReference type="EMBL" id="KOY77656.1"/>
    </source>
</evidence>
<dbReference type="SUPFAM" id="SSF101960">
    <property type="entry name" value="Stabilizer of iron transporter SufD"/>
    <property type="match status" value="1"/>
</dbReference>
<proteinExistence type="inferred from homology"/>
<evidence type="ECO:0000313" key="5">
    <source>
        <dbReference type="Proteomes" id="UP000037778"/>
    </source>
</evidence>
<dbReference type="GO" id="GO:0016226">
    <property type="term" value="P:iron-sulfur cluster assembly"/>
    <property type="evidence" value="ECO:0007669"/>
    <property type="project" value="InterPro"/>
</dbReference>
<dbReference type="NCBIfam" id="TIGR01980">
    <property type="entry name" value="sufB"/>
    <property type="match status" value="1"/>
</dbReference>